<dbReference type="Pfam" id="PF11127">
    <property type="entry name" value="YgaP-like_TM"/>
    <property type="match status" value="1"/>
</dbReference>
<feature type="compositionally biased region" description="Polar residues" evidence="1">
    <location>
        <begin position="77"/>
        <end position="88"/>
    </location>
</feature>
<feature type="region of interest" description="Disordered" evidence="1">
    <location>
        <begin position="67"/>
        <end position="134"/>
    </location>
</feature>
<dbReference type="RefSeq" id="WP_386360617.1">
    <property type="nucleotide sequence ID" value="NZ_JBHRXZ010000002.1"/>
</dbReference>
<reference evidence="4" key="1">
    <citation type="journal article" date="2019" name="Int. J. Syst. Evol. Microbiol.">
        <title>The Global Catalogue of Microorganisms (GCM) 10K type strain sequencing project: providing services to taxonomists for standard genome sequencing and annotation.</title>
        <authorList>
            <consortium name="The Broad Institute Genomics Platform"/>
            <consortium name="The Broad Institute Genome Sequencing Center for Infectious Disease"/>
            <person name="Wu L."/>
            <person name="Ma J."/>
        </authorList>
    </citation>
    <scope>NUCLEOTIDE SEQUENCE [LARGE SCALE GENOMIC DNA]</scope>
    <source>
        <strain evidence="4">KCTC 42447</strain>
    </source>
</reference>
<dbReference type="EMBL" id="JBHRXZ010000002">
    <property type="protein sequence ID" value="MFC3606520.1"/>
    <property type="molecule type" value="Genomic_DNA"/>
</dbReference>
<protein>
    <submittedName>
        <fullName evidence="3">YgaP-like transmembrane domain</fullName>
    </submittedName>
</protein>
<name>A0ABV7T028_9GAMM</name>
<accession>A0ABV7T028</accession>
<gene>
    <name evidence="3" type="ORF">ACFOMF_01790</name>
</gene>
<evidence type="ECO:0000256" key="1">
    <source>
        <dbReference type="SAM" id="MobiDB-lite"/>
    </source>
</evidence>
<keyword evidence="4" id="KW-1185">Reference proteome</keyword>
<proteinExistence type="predicted"/>
<dbReference type="Proteomes" id="UP001595630">
    <property type="component" value="Unassembled WGS sequence"/>
</dbReference>
<evidence type="ECO:0000259" key="2">
    <source>
        <dbReference type="Pfam" id="PF11127"/>
    </source>
</evidence>
<organism evidence="3 4">
    <name type="scientific">Stutzerimonas tarimensis</name>
    <dbReference type="NCBI Taxonomy" id="1507735"/>
    <lineage>
        <taxon>Bacteria</taxon>
        <taxon>Pseudomonadati</taxon>
        <taxon>Pseudomonadota</taxon>
        <taxon>Gammaproteobacteria</taxon>
        <taxon>Pseudomonadales</taxon>
        <taxon>Pseudomonadaceae</taxon>
        <taxon>Stutzerimonas</taxon>
    </lineage>
</organism>
<dbReference type="InterPro" id="IPR021309">
    <property type="entry name" value="YgaP-like_TM"/>
</dbReference>
<feature type="domain" description="Inner membrane protein YgaP-like transmembrane" evidence="2">
    <location>
        <begin position="10"/>
        <end position="72"/>
    </location>
</feature>
<sequence>MKSPFSSATEPNVHGWERTASIAGGLLFLGKGLRRGGIGGLLQLALGGMALARGMTGHCEAKRVLTGMKQEAKEQETGSSTSDTSDMQRSAALADDPVPLGEAIEVDPFDSSLPGANPKGDVNPDRSNLGNSIS</sequence>
<comment type="caution">
    <text evidence="3">The sequence shown here is derived from an EMBL/GenBank/DDBJ whole genome shotgun (WGS) entry which is preliminary data.</text>
</comment>
<evidence type="ECO:0000313" key="3">
    <source>
        <dbReference type="EMBL" id="MFC3606520.1"/>
    </source>
</evidence>
<evidence type="ECO:0000313" key="4">
    <source>
        <dbReference type="Proteomes" id="UP001595630"/>
    </source>
</evidence>
<feature type="compositionally biased region" description="Polar residues" evidence="1">
    <location>
        <begin position="125"/>
        <end position="134"/>
    </location>
</feature>